<dbReference type="EMBL" id="GBXM01039816">
    <property type="protein sequence ID" value="JAH68761.1"/>
    <property type="molecule type" value="Transcribed_RNA"/>
</dbReference>
<dbReference type="AlphaFoldDB" id="A0A0E9USP5"/>
<reference evidence="1" key="1">
    <citation type="submission" date="2014-11" db="EMBL/GenBank/DDBJ databases">
        <authorList>
            <person name="Amaro Gonzalez C."/>
        </authorList>
    </citation>
    <scope>NUCLEOTIDE SEQUENCE</scope>
</reference>
<organism evidence="1">
    <name type="scientific">Anguilla anguilla</name>
    <name type="common">European freshwater eel</name>
    <name type="synonym">Muraena anguilla</name>
    <dbReference type="NCBI Taxonomy" id="7936"/>
    <lineage>
        <taxon>Eukaryota</taxon>
        <taxon>Metazoa</taxon>
        <taxon>Chordata</taxon>
        <taxon>Craniata</taxon>
        <taxon>Vertebrata</taxon>
        <taxon>Euteleostomi</taxon>
        <taxon>Actinopterygii</taxon>
        <taxon>Neopterygii</taxon>
        <taxon>Teleostei</taxon>
        <taxon>Anguilliformes</taxon>
        <taxon>Anguillidae</taxon>
        <taxon>Anguilla</taxon>
    </lineage>
</organism>
<protein>
    <submittedName>
        <fullName evidence="1">Uncharacterized protein</fullName>
    </submittedName>
</protein>
<name>A0A0E9USP5_ANGAN</name>
<reference evidence="1" key="2">
    <citation type="journal article" date="2015" name="Fish Shellfish Immunol.">
        <title>Early steps in the European eel (Anguilla anguilla)-Vibrio vulnificus interaction in the gills: Role of the RtxA13 toxin.</title>
        <authorList>
            <person name="Callol A."/>
            <person name="Pajuelo D."/>
            <person name="Ebbesson L."/>
            <person name="Teles M."/>
            <person name="MacKenzie S."/>
            <person name="Amaro C."/>
        </authorList>
    </citation>
    <scope>NUCLEOTIDE SEQUENCE</scope>
</reference>
<evidence type="ECO:0000313" key="1">
    <source>
        <dbReference type="EMBL" id="JAH68761.1"/>
    </source>
</evidence>
<sequence length="40" mass="4641">MCCHISAWKNKPGSCIFFLSTLQKNLLRVLYIVFVLSTKH</sequence>
<accession>A0A0E9USP5</accession>
<proteinExistence type="predicted"/>